<accession>A0A1J6WW60</accession>
<dbReference type="Gene3D" id="2.40.30.10">
    <property type="entry name" value="Translation factors"/>
    <property type="match status" value="1"/>
</dbReference>
<dbReference type="GO" id="GO:0003924">
    <property type="term" value="F:GTPase activity"/>
    <property type="evidence" value="ECO:0007669"/>
    <property type="project" value="InterPro"/>
</dbReference>
<dbReference type="Pfam" id="PF09106">
    <property type="entry name" value="WHD_2nd_SelB"/>
    <property type="match status" value="1"/>
</dbReference>
<evidence type="ECO:0000256" key="4">
    <source>
        <dbReference type="ARBA" id="ARBA00022741"/>
    </source>
</evidence>
<name>A0A1J6WW60_9BACI</name>
<dbReference type="SUPFAM" id="SSF50447">
    <property type="entry name" value="Translation proteins"/>
    <property type="match status" value="1"/>
</dbReference>
<dbReference type="InterPro" id="IPR015191">
    <property type="entry name" value="SelB_WHD4"/>
</dbReference>
<dbReference type="InterPro" id="IPR005225">
    <property type="entry name" value="Small_GTP-bd"/>
</dbReference>
<dbReference type="CDD" id="cd15491">
    <property type="entry name" value="selB_III"/>
    <property type="match status" value="1"/>
</dbReference>
<dbReference type="Pfam" id="PF25461">
    <property type="entry name" value="Beta-barrel_SelB"/>
    <property type="match status" value="1"/>
</dbReference>
<dbReference type="InterPro" id="IPR009000">
    <property type="entry name" value="Transl_B-barrel_sf"/>
</dbReference>
<evidence type="ECO:0000256" key="6">
    <source>
        <dbReference type="ARBA" id="ARBA00023134"/>
    </source>
</evidence>
<dbReference type="PANTHER" id="PTHR43721:SF22">
    <property type="entry name" value="ELONGATION FACTOR TU, MITOCHONDRIAL"/>
    <property type="match status" value="1"/>
</dbReference>
<dbReference type="GO" id="GO:0003746">
    <property type="term" value="F:translation elongation factor activity"/>
    <property type="evidence" value="ECO:0007669"/>
    <property type="project" value="UniProtKB-KW"/>
</dbReference>
<dbReference type="SUPFAM" id="SSF52540">
    <property type="entry name" value="P-loop containing nucleoside triphosphate hydrolases"/>
    <property type="match status" value="1"/>
</dbReference>
<dbReference type="GO" id="GO:0001514">
    <property type="term" value="P:selenocysteine incorporation"/>
    <property type="evidence" value="ECO:0007669"/>
    <property type="project" value="InterPro"/>
</dbReference>
<evidence type="ECO:0000313" key="10">
    <source>
        <dbReference type="EMBL" id="OIU72071.1"/>
    </source>
</evidence>
<dbReference type="NCBIfam" id="TIGR00475">
    <property type="entry name" value="selB"/>
    <property type="match status" value="1"/>
</dbReference>
<organism evidence="10 11">
    <name type="scientific">Rossellomorea aquimaris</name>
    <dbReference type="NCBI Taxonomy" id="189382"/>
    <lineage>
        <taxon>Bacteria</taxon>
        <taxon>Bacillati</taxon>
        <taxon>Bacillota</taxon>
        <taxon>Bacilli</taxon>
        <taxon>Bacillales</taxon>
        <taxon>Bacillaceae</taxon>
        <taxon>Rossellomorea</taxon>
    </lineage>
</organism>
<comment type="subcellular location">
    <subcellularLocation>
        <location evidence="1">Cytoplasm</location>
    </subcellularLocation>
</comment>
<dbReference type="InterPro" id="IPR009001">
    <property type="entry name" value="Transl_elong_EF1A/Init_IF2_C"/>
</dbReference>
<evidence type="ECO:0000313" key="11">
    <source>
        <dbReference type="Proteomes" id="UP000182062"/>
    </source>
</evidence>
<dbReference type="Pfam" id="PF00009">
    <property type="entry name" value="GTP_EFTU"/>
    <property type="match status" value="1"/>
</dbReference>
<evidence type="ECO:0000256" key="3">
    <source>
        <dbReference type="ARBA" id="ARBA00022490"/>
    </source>
</evidence>
<keyword evidence="3" id="KW-0963">Cytoplasm</keyword>
<dbReference type="Proteomes" id="UP000182062">
    <property type="component" value="Unassembled WGS sequence"/>
</dbReference>
<dbReference type="InterPro" id="IPR050055">
    <property type="entry name" value="EF-Tu_GTPase"/>
</dbReference>
<keyword evidence="6" id="KW-0342">GTP-binding</keyword>
<dbReference type="EMBL" id="MINN01000074">
    <property type="protein sequence ID" value="OIU72071.1"/>
    <property type="molecule type" value="Genomic_DNA"/>
</dbReference>
<dbReference type="Gene3D" id="1.10.10.10">
    <property type="entry name" value="Winged helix-like DNA-binding domain superfamily/Winged helix DNA-binding domain"/>
    <property type="match status" value="1"/>
</dbReference>
<dbReference type="PRINTS" id="PR00315">
    <property type="entry name" value="ELONGATNFCT"/>
</dbReference>
<evidence type="ECO:0000256" key="7">
    <source>
        <dbReference type="ARBA" id="ARBA00025526"/>
    </source>
</evidence>
<keyword evidence="11" id="KW-1185">Reference proteome</keyword>
<dbReference type="InterPro" id="IPR000795">
    <property type="entry name" value="T_Tr_GTP-bd_dom"/>
</dbReference>
<keyword evidence="10" id="KW-0251">Elongation factor</keyword>
<evidence type="ECO:0000259" key="9">
    <source>
        <dbReference type="PROSITE" id="PS51722"/>
    </source>
</evidence>
<dbReference type="Pfam" id="PF09107">
    <property type="entry name" value="WHD_3rd_SelB"/>
    <property type="match status" value="1"/>
</dbReference>
<dbReference type="InterPro" id="IPR036388">
    <property type="entry name" value="WH-like_DNA-bd_sf"/>
</dbReference>
<comment type="caution">
    <text evidence="10">The sequence shown here is derived from an EMBL/GenBank/DDBJ whole genome shotgun (WGS) entry which is preliminary data.</text>
</comment>
<dbReference type="Pfam" id="PF03144">
    <property type="entry name" value="GTP_EFTU_D2"/>
    <property type="match status" value="1"/>
</dbReference>
<sequence length="626" mass="70879">MRKRYYTIGMAGHIDHGKTALTKALTNIDTDRLKEEKERNISIELGFAPLHQEEDMQISIVDVPGHERFVRKMIAGTGGIDLVVLVVAADEGIMPQTREHLDILSLLGITEGIVVLTKMSKVDVELRELAKEEVKAELEGSPFENATLMLVDSISGEGIQELKDLILKSIEDIPVRSSEGYFRLPIDQIFSLKGQGTIVRGTIYEGEIETGAEVTILPQGIQAKARQIQVHGQKSSKGCAGQRAAINLAGVNYQQIERGDAVVSSSLFTVTDIIDVSLKTLGGIKHGLKQRMEIKFHTGTSEVMGKLVFFDRNKTEPAEDSILCQIRLNNKIVVKRGDRFIIRRPTPAETLGGGWIINPSGGKYRFGSETILKLRAIMEGSAEERMMKLLQQKKSIPSQTLIREASLGQDELEEVLQKTGWILLRSSFVTHISIVESCEKKIVEVLSSYHERHPLEKGINKGELQSLLESFTDIVIQFSIGRLIRQKEVSLENGVLHMHDFTPSLPSQWEKRCLQLLHSLREDKLKVKTMEEYFKGAGIPETVRQEFHYFFIGQNWIVPLDEKHAYAWETYNKAVNELKEKTDRRFTITEAKEILDLSRKYMIPFLERLDKDGYTVRINDERKWIS</sequence>
<evidence type="ECO:0000256" key="5">
    <source>
        <dbReference type="ARBA" id="ARBA00022917"/>
    </source>
</evidence>
<comment type="function">
    <text evidence="7">Translation factor necessary for the incorporation of selenocysteine into proteins. It probably replaces EF-Tu for the insertion of selenocysteine directed by the UGA codon. SelB binds GTP and GDP.</text>
</comment>
<dbReference type="InterPro" id="IPR004161">
    <property type="entry name" value="EFTu-like_2"/>
</dbReference>
<evidence type="ECO:0000256" key="8">
    <source>
        <dbReference type="ARBA" id="ARBA00031615"/>
    </source>
</evidence>
<proteinExistence type="predicted"/>
<dbReference type="InterPro" id="IPR004535">
    <property type="entry name" value="Transl_elong_SelB"/>
</dbReference>
<keyword evidence="4" id="KW-0547">Nucleotide-binding</keyword>
<dbReference type="CDD" id="cd04171">
    <property type="entry name" value="SelB"/>
    <property type="match status" value="1"/>
</dbReference>
<dbReference type="OrthoDB" id="9804504at2"/>
<evidence type="ECO:0000256" key="2">
    <source>
        <dbReference type="ARBA" id="ARBA00015953"/>
    </source>
</evidence>
<dbReference type="Gene3D" id="3.40.50.300">
    <property type="entry name" value="P-loop containing nucleotide triphosphate hydrolases"/>
    <property type="match status" value="1"/>
</dbReference>
<dbReference type="CDD" id="cd03696">
    <property type="entry name" value="SelB_II"/>
    <property type="match status" value="1"/>
</dbReference>
<dbReference type="PANTHER" id="PTHR43721">
    <property type="entry name" value="ELONGATION FACTOR TU-RELATED"/>
    <property type="match status" value="1"/>
</dbReference>
<dbReference type="NCBIfam" id="TIGR00231">
    <property type="entry name" value="small_GTP"/>
    <property type="match status" value="1"/>
</dbReference>
<dbReference type="GO" id="GO:0003723">
    <property type="term" value="F:RNA binding"/>
    <property type="evidence" value="ECO:0007669"/>
    <property type="project" value="InterPro"/>
</dbReference>
<protein>
    <recommendedName>
        <fullName evidence="2">Selenocysteine-specific elongation factor</fullName>
    </recommendedName>
    <alternativeName>
        <fullName evidence="8">SelB translation factor</fullName>
    </alternativeName>
</protein>
<dbReference type="PROSITE" id="PS51722">
    <property type="entry name" value="G_TR_2"/>
    <property type="match status" value="1"/>
</dbReference>
<gene>
    <name evidence="10" type="ORF">BHE18_05400</name>
</gene>
<dbReference type="InterPro" id="IPR036390">
    <property type="entry name" value="WH_DNA-bd_sf"/>
</dbReference>
<dbReference type="AlphaFoldDB" id="A0A1J6WW60"/>
<dbReference type="Gene3D" id="1.10.10.2770">
    <property type="match status" value="1"/>
</dbReference>
<dbReference type="SUPFAM" id="SSF46785">
    <property type="entry name" value="Winged helix' DNA-binding domain"/>
    <property type="match status" value="2"/>
</dbReference>
<dbReference type="SUPFAM" id="SSF50465">
    <property type="entry name" value="EF-Tu/eEF-1alpha/eIF2-gamma C-terminal domain"/>
    <property type="match status" value="1"/>
</dbReference>
<keyword evidence="5" id="KW-0648">Protein biosynthesis</keyword>
<reference evidence="10 11" key="1">
    <citation type="submission" date="2016-09" db="EMBL/GenBank/DDBJ databases">
        <title>Bacillus aquimaris SAMM genome sequence reveals colonization and biosurfactant production capacities.</title>
        <authorList>
            <person name="Waghmode S.R."/>
            <person name="Suryavanshi M.V."/>
        </authorList>
    </citation>
    <scope>NUCLEOTIDE SEQUENCE [LARGE SCALE GENOMIC DNA]</scope>
    <source>
        <strain evidence="10 11">SAMM</strain>
    </source>
</reference>
<dbReference type="GO" id="GO:0005525">
    <property type="term" value="F:GTP binding"/>
    <property type="evidence" value="ECO:0007669"/>
    <property type="project" value="UniProtKB-KW"/>
</dbReference>
<dbReference type="GO" id="GO:0005737">
    <property type="term" value="C:cytoplasm"/>
    <property type="evidence" value="ECO:0007669"/>
    <property type="project" value="UniProtKB-SubCell"/>
</dbReference>
<evidence type="ECO:0000256" key="1">
    <source>
        <dbReference type="ARBA" id="ARBA00004496"/>
    </source>
</evidence>
<feature type="domain" description="Tr-type G" evidence="9">
    <location>
        <begin position="3"/>
        <end position="175"/>
    </location>
</feature>
<dbReference type="InterPro" id="IPR027417">
    <property type="entry name" value="P-loop_NTPase"/>
</dbReference>
<dbReference type="InterPro" id="IPR015190">
    <property type="entry name" value="Elong_fac_SelB-wing-hlx_typ-2"/>
</dbReference>
<dbReference type="InterPro" id="IPR057335">
    <property type="entry name" value="Beta-barrel_SelB"/>
</dbReference>